<protein>
    <submittedName>
        <fullName evidence="1">Fimbrial protein</fullName>
    </submittedName>
</protein>
<proteinExistence type="predicted"/>
<dbReference type="PANTHER" id="PTHR40278:SF1">
    <property type="entry name" value="DNA UTILIZATION PROTEIN HOFN"/>
    <property type="match status" value="1"/>
</dbReference>
<organism evidence="1 2">
    <name type="scientific">Geobacillus thermocatenulatus</name>
    <dbReference type="NCBI Taxonomy" id="33938"/>
    <lineage>
        <taxon>Bacteria</taxon>
        <taxon>Bacillati</taxon>
        <taxon>Bacillota</taxon>
        <taxon>Bacilli</taxon>
        <taxon>Bacillales</taxon>
        <taxon>Anoxybacillaceae</taxon>
        <taxon>Geobacillus</taxon>
        <taxon>Geobacillus thermoleovorans group</taxon>
    </lineage>
</organism>
<keyword evidence="2" id="KW-1185">Reference proteome</keyword>
<dbReference type="Proteomes" id="UP000198378">
    <property type="component" value="Unassembled WGS sequence"/>
</dbReference>
<dbReference type="InterPro" id="IPR052534">
    <property type="entry name" value="Extracell_DNA_Util/SecSys_Comp"/>
</dbReference>
<accession>A0A226QAP8</accession>
<dbReference type="KEGG" id="gtm:GT3921_06335"/>
<dbReference type="EMBL" id="NEWK01000001">
    <property type="protein sequence ID" value="OXB89445.1"/>
    <property type="molecule type" value="Genomic_DNA"/>
</dbReference>
<sequence>MIAEINLLPKKETRQPIRLILLLGAALLLLVAFGLYWMIERADHRQAVLEAELKKVRAEQSMLAAKAKQADEGKEWEELAKAVEWAQRYPLKSVPLLRALTKQLPERGFVMNVEYSSQTKMTLMVQFDAPEEAAYYLDRLGRVKAVKSAKLVNVTANVKAEDGQTGDQVVPRYIAQYELEMRQTGGEEKPS</sequence>
<name>A0A226QAP8_9BACL</name>
<evidence type="ECO:0000313" key="2">
    <source>
        <dbReference type="Proteomes" id="UP000198378"/>
    </source>
</evidence>
<dbReference type="PANTHER" id="PTHR40278">
    <property type="entry name" value="DNA UTILIZATION PROTEIN HOFN"/>
    <property type="match status" value="1"/>
</dbReference>
<evidence type="ECO:0000313" key="1">
    <source>
        <dbReference type="EMBL" id="OXB89445.1"/>
    </source>
</evidence>
<comment type="caution">
    <text evidence="1">The sequence shown here is derived from an EMBL/GenBank/DDBJ whole genome shotgun (WGS) entry which is preliminary data.</text>
</comment>
<dbReference type="AlphaFoldDB" id="A0A226QAP8"/>
<reference evidence="1 2" key="1">
    <citation type="submission" date="2017-05" db="EMBL/GenBank/DDBJ databases">
        <title>The genome sequence of Geobacillus thermocatenulatus DSM 730.</title>
        <authorList>
            <person name="Ramaloko W.T."/>
            <person name="Koen N."/>
            <person name="Polliack S."/>
            <person name="Aliyu H."/>
            <person name="Lebre P."/>
            <person name="Mohr T."/>
            <person name="Oswald F."/>
            <person name="Zwick M."/>
            <person name="Neumann A."/>
            <person name="Syldatk C."/>
            <person name="Cowan D."/>
            <person name="De Maayer P."/>
        </authorList>
    </citation>
    <scope>NUCLEOTIDE SEQUENCE [LARGE SCALE GENOMIC DNA]</scope>
    <source>
        <strain evidence="1 2">BGSC 93A1</strain>
    </source>
</reference>
<gene>
    <name evidence="1" type="ORF">B9L19_05090</name>
</gene>
<dbReference type="RefSeq" id="WP_025949369.1">
    <property type="nucleotide sequence ID" value="NZ_CP018058.1"/>
</dbReference>